<dbReference type="InterPro" id="IPR013986">
    <property type="entry name" value="DExx_box_DNA_helicase_dom_sf"/>
</dbReference>
<comment type="catalytic activity">
    <reaction evidence="10">
        <text>ATP + H2O = ADP + phosphate + H(+)</text>
        <dbReference type="Rhea" id="RHEA:13065"/>
        <dbReference type="ChEBI" id="CHEBI:15377"/>
        <dbReference type="ChEBI" id="CHEBI:15378"/>
        <dbReference type="ChEBI" id="CHEBI:30616"/>
        <dbReference type="ChEBI" id="CHEBI:43474"/>
        <dbReference type="ChEBI" id="CHEBI:456216"/>
        <dbReference type="EC" id="5.6.2.4"/>
    </reaction>
</comment>
<evidence type="ECO:0000256" key="10">
    <source>
        <dbReference type="ARBA" id="ARBA00048988"/>
    </source>
</evidence>
<dbReference type="PROSITE" id="PS51217">
    <property type="entry name" value="UVRD_HELICASE_CTER"/>
    <property type="match status" value="1"/>
</dbReference>
<gene>
    <name evidence="14" type="ordered locus">HBHAL_4686</name>
</gene>
<sequence>MSFIVPENWKPANNMVLEEAAYQSVKHEGNLSVAAGPGAGKTELLAQKAGFLLETGICKPPHKILAISFKVDAAKNLEDRVINRYGKSLAKRFESRTFDSFAKSLVDQFLFSLPTDYRPSSDYDLILRPQDLTNIIKENLTESNPYFPNWYYEFTPSVFQKKLVEELPKEVQEDDLYSWLVHRSWDLLIKGKSNLNSSLTFPMISLLADCLLNNNPMLIRAIRATYTHVFLDEFQDTTKLQYTLLKTLFEGSRNYITAVGDEKQRIMGWAGALPDAFGTFKTDFTSKEKRLVKNFRSAPKLVQIQNVLSQNLSPNNVNVEVSGEWDSMDGFCEIWNYENHIKEATSVARAINNWINIDNLEPRDFCIIVKQQEHIYCKQLMLSLEELNISSRLEKEFQDLLSEECVELMINFLKLSLPGSKPKVWLDTIDFISTVRGGEEKSNYDALYNLEQRTSEFVDRLSGELERIKIQNNLEEDIHSLLQNIISFVGSNRLKAYFPKYRKSRYLDEIVKDTANKLWQSLSKQRDWELAIRDFLGDFSVPIMTIHKSKGLEYNTVIFLGLEDGAFWSFGSQTESDKKAFFVALSRAKERVIFTFSKAREVLHYRELKYLPQGHQNISQLYDLLSEAGVPTVNFD</sequence>
<evidence type="ECO:0000256" key="5">
    <source>
        <dbReference type="ARBA" id="ARBA00022840"/>
    </source>
</evidence>
<keyword evidence="6" id="KW-0238">DNA-binding</keyword>
<keyword evidence="4 11" id="KW-0347">Helicase</keyword>
<evidence type="ECO:0000256" key="9">
    <source>
        <dbReference type="ARBA" id="ARBA00034808"/>
    </source>
</evidence>
<dbReference type="CDD" id="cd17932">
    <property type="entry name" value="DEXQc_UvrD"/>
    <property type="match status" value="1"/>
</dbReference>
<dbReference type="InterPro" id="IPR014017">
    <property type="entry name" value="DNA_helicase_UvrD-like_C"/>
</dbReference>
<dbReference type="AlphaFoldDB" id="I0JSA3"/>
<dbReference type="Gene3D" id="1.10.10.160">
    <property type="match status" value="1"/>
</dbReference>
<dbReference type="Pfam" id="PF13361">
    <property type="entry name" value="UvrD_C"/>
    <property type="match status" value="1"/>
</dbReference>
<feature type="domain" description="UvrD-like helicase ATP-binding" evidence="12">
    <location>
        <begin position="14"/>
        <end position="298"/>
    </location>
</feature>
<comment type="similarity">
    <text evidence="1">Belongs to the helicase family. UvrD subfamily.</text>
</comment>
<keyword evidence="7" id="KW-0413">Isomerase</keyword>
<proteinExistence type="inferred from homology"/>
<dbReference type="SUPFAM" id="SSF52540">
    <property type="entry name" value="P-loop containing nucleoside triphosphate hydrolases"/>
    <property type="match status" value="1"/>
</dbReference>
<dbReference type="PATRIC" id="fig|866895.3.peg.3723"/>
<evidence type="ECO:0000313" key="15">
    <source>
        <dbReference type="Proteomes" id="UP000007397"/>
    </source>
</evidence>
<comment type="catalytic activity">
    <reaction evidence="8">
        <text>Couples ATP hydrolysis with the unwinding of duplex DNA by translocating in the 3'-5' direction.</text>
        <dbReference type="EC" id="5.6.2.4"/>
    </reaction>
</comment>
<dbReference type="PANTHER" id="PTHR11070">
    <property type="entry name" value="UVRD / RECB / PCRA DNA HELICASE FAMILY MEMBER"/>
    <property type="match status" value="1"/>
</dbReference>
<dbReference type="EC" id="5.6.2.4" evidence="9"/>
<organism evidence="14 15">
    <name type="scientific">Halobacillus halophilus (strain ATCC 35676 / DSM 2266 / JCM 20832 / KCTC 3685 / LMG 17431 / NBRC 102448 / NCIMB 2269)</name>
    <name type="common">Sporosarcina halophila</name>
    <dbReference type="NCBI Taxonomy" id="866895"/>
    <lineage>
        <taxon>Bacteria</taxon>
        <taxon>Bacillati</taxon>
        <taxon>Bacillota</taxon>
        <taxon>Bacilli</taxon>
        <taxon>Bacillales</taxon>
        <taxon>Bacillaceae</taxon>
        <taxon>Halobacillus</taxon>
    </lineage>
</organism>
<evidence type="ECO:0000256" key="4">
    <source>
        <dbReference type="ARBA" id="ARBA00022806"/>
    </source>
</evidence>
<evidence type="ECO:0000256" key="2">
    <source>
        <dbReference type="ARBA" id="ARBA00022741"/>
    </source>
</evidence>
<keyword evidence="5 11" id="KW-0067">ATP-binding</keyword>
<dbReference type="PANTHER" id="PTHR11070:SF2">
    <property type="entry name" value="ATP-DEPENDENT DNA HELICASE SRS2"/>
    <property type="match status" value="1"/>
</dbReference>
<dbReference type="InterPro" id="IPR014016">
    <property type="entry name" value="UvrD-like_ATP-bd"/>
</dbReference>
<dbReference type="HOGENOM" id="CLU_004585_6_4_9"/>
<reference evidence="14 15" key="1">
    <citation type="journal article" date="2013" name="Environ. Microbiol.">
        <title>Chloride and organic osmolytes: a hybrid strategy to cope with elevated salinities by the moderately halophilic, chloride-dependent bacterium Halobacillus halophilus.</title>
        <authorList>
            <person name="Saum S.H."/>
            <person name="Pfeiffer F."/>
            <person name="Palm P."/>
            <person name="Rampp M."/>
            <person name="Schuster S.C."/>
            <person name="Muller V."/>
            <person name="Oesterhelt D."/>
        </authorList>
    </citation>
    <scope>NUCLEOTIDE SEQUENCE [LARGE SCALE GENOMIC DNA]</scope>
    <source>
        <strain evidence="15">ATCC 35676 / DSM 2266 / JCM 20832 / KCTC 3685 / LMG 17431 / NBRC 102448 / NCIMB 2269</strain>
    </source>
</reference>
<dbReference type="Pfam" id="PF00580">
    <property type="entry name" value="UvrD-helicase"/>
    <property type="match status" value="1"/>
</dbReference>
<evidence type="ECO:0000313" key="14">
    <source>
        <dbReference type="EMBL" id="CCG47024.1"/>
    </source>
</evidence>
<keyword evidence="3 11" id="KW-0378">Hydrolase</keyword>
<dbReference type="STRING" id="866895.HBHAL_4686"/>
<evidence type="ECO:0000256" key="7">
    <source>
        <dbReference type="ARBA" id="ARBA00023235"/>
    </source>
</evidence>
<evidence type="ECO:0000256" key="8">
    <source>
        <dbReference type="ARBA" id="ARBA00034617"/>
    </source>
</evidence>
<dbReference type="Proteomes" id="UP000007397">
    <property type="component" value="Chromosome"/>
</dbReference>
<dbReference type="KEGG" id="hhd:HBHAL_4686"/>
<accession>I0JSA3</accession>
<dbReference type="InterPro" id="IPR000212">
    <property type="entry name" value="DNA_helicase_UvrD/REP"/>
</dbReference>
<dbReference type="eggNOG" id="COG0210">
    <property type="taxonomic scope" value="Bacteria"/>
</dbReference>
<dbReference type="GO" id="GO:0016887">
    <property type="term" value="F:ATP hydrolysis activity"/>
    <property type="evidence" value="ECO:0007669"/>
    <property type="project" value="RHEA"/>
</dbReference>
<dbReference type="GO" id="GO:0005524">
    <property type="term" value="F:ATP binding"/>
    <property type="evidence" value="ECO:0007669"/>
    <property type="project" value="UniProtKB-UniRule"/>
</dbReference>
<dbReference type="Gene3D" id="1.10.486.10">
    <property type="entry name" value="PCRA, domain 4"/>
    <property type="match status" value="1"/>
</dbReference>
<evidence type="ECO:0000259" key="12">
    <source>
        <dbReference type="PROSITE" id="PS51198"/>
    </source>
</evidence>
<evidence type="ECO:0000256" key="3">
    <source>
        <dbReference type="ARBA" id="ARBA00022801"/>
    </source>
</evidence>
<evidence type="ECO:0000256" key="1">
    <source>
        <dbReference type="ARBA" id="ARBA00009922"/>
    </source>
</evidence>
<keyword evidence="15" id="KW-1185">Reference proteome</keyword>
<dbReference type="GO" id="GO:0043138">
    <property type="term" value="F:3'-5' DNA helicase activity"/>
    <property type="evidence" value="ECO:0007669"/>
    <property type="project" value="UniProtKB-EC"/>
</dbReference>
<feature type="binding site" evidence="11">
    <location>
        <begin position="35"/>
        <end position="42"/>
    </location>
    <ligand>
        <name>ATP</name>
        <dbReference type="ChEBI" id="CHEBI:30616"/>
    </ligand>
</feature>
<evidence type="ECO:0000259" key="13">
    <source>
        <dbReference type="PROSITE" id="PS51217"/>
    </source>
</evidence>
<protein>
    <recommendedName>
        <fullName evidence="9">DNA 3'-5' helicase</fullName>
        <ecNumber evidence="9">5.6.2.4</ecNumber>
    </recommendedName>
</protein>
<keyword evidence="2 11" id="KW-0547">Nucleotide-binding</keyword>
<dbReference type="PROSITE" id="PS51198">
    <property type="entry name" value="UVRD_HELICASE_ATP_BIND"/>
    <property type="match status" value="1"/>
</dbReference>
<dbReference type="RefSeq" id="WP_014644909.1">
    <property type="nucleotide sequence ID" value="NC_017668.1"/>
</dbReference>
<dbReference type="EMBL" id="HE717023">
    <property type="protein sequence ID" value="CCG47024.1"/>
    <property type="molecule type" value="Genomic_DNA"/>
</dbReference>
<dbReference type="Gene3D" id="3.40.50.300">
    <property type="entry name" value="P-loop containing nucleotide triphosphate hydrolases"/>
    <property type="match status" value="2"/>
</dbReference>
<dbReference type="GO" id="GO:0000725">
    <property type="term" value="P:recombinational repair"/>
    <property type="evidence" value="ECO:0007669"/>
    <property type="project" value="TreeGrafter"/>
</dbReference>
<feature type="domain" description="UvrD-like helicase C-terminal" evidence="13">
    <location>
        <begin position="298"/>
        <end position="551"/>
    </location>
</feature>
<evidence type="ECO:0000256" key="6">
    <source>
        <dbReference type="ARBA" id="ARBA00023125"/>
    </source>
</evidence>
<name>I0JSA3_HALH3</name>
<dbReference type="InterPro" id="IPR027417">
    <property type="entry name" value="P-loop_NTPase"/>
</dbReference>
<evidence type="ECO:0000256" key="11">
    <source>
        <dbReference type="PROSITE-ProRule" id="PRU00560"/>
    </source>
</evidence>
<dbReference type="GO" id="GO:0003677">
    <property type="term" value="F:DNA binding"/>
    <property type="evidence" value="ECO:0007669"/>
    <property type="project" value="UniProtKB-KW"/>
</dbReference>